<dbReference type="InterPro" id="IPR014001">
    <property type="entry name" value="Helicase_ATP-bd"/>
</dbReference>
<dbReference type="GO" id="GO:0005524">
    <property type="term" value="F:ATP binding"/>
    <property type="evidence" value="ECO:0007669"/>
    <property type="project" value="UniProtKB-KW"/>
</dbReference>
<dbReference type="InterPro" id="IPR000330">
    <property type="entry name" value="SNF2_N"/>
</dbReference>
<dbReference type="EMBL" id="JACGWN010000007">
    <property type="protein sequence ID" value="KAL0444034.1"/>
    <property type="molecule type" value="Genomic_DNA"/>
</dbReference>
<dbReference type="InterPro" id="IPR027417">
    <property type="entry name" value="P-loop_NTPase"/>
</dbReference>
<accession>A0AAW2WPW1</accession>
<dbReference type="InterPro" id="IPR049730">
    <property type="entry name" value="SNF2/RAD54-like_C"/>
</dbReference>
<evidence type="ECO:0000256" key="2">
    <source>
        <dbReference type="ARBA" id="ARBA00022801"/>
    </source>
</evidence>
<dbReference type="AlphaFoldDB" id="A0AAW2WPW1"/>
<feature type="compositionally biased region" description="Acidic residues" evidence="4">
    <location>
        <begin position="107"/>
        <end position="117"/>
    </location>
</feature>
<dbReference type="SMART" id="SM00487">
    <property type="entry name" value="DEXDc"/>
    <property type="match status" value="1"/>
</dbReference>
<sequence length="518" mass="59431">MKLRSHAAGPSSSKGKKKLKYIESSDEDGYGAMSSSDSDYYLLSEEGADLLNVLEDDRRREAWDLNFALEAAVEIGDDDLLHNVPRRRKRNSLKNEGGRSHKVQDKQEEDVNGDIENEMYGNSEEFNFTDVPEKYERKKKSRKKRRDKTVLMWEVLEQENERWVAENLELDMDLINQNEMVAETVESSDDLIIPLLRYQKEWLAWSLKQEESAVRGGILADEMGMGKTLQAIALVLLKRSISRGIGHQLPPSSASFSKELPAIKGTLVICPLVAVMQWVSEIDRFTSKGSTKVLVYHGANRAKNFCQFSEYDFVITTYSIVEAEYRKYVMPPKEKCQYCGKLFYDRKLKIHLKYICGPGAAKTVKQSKQQRKEQKPKKISDFEVSTSTCRNEGKKHDSGNKEMENDYSTENSAALGLLSSEGKSILHSVKWERIILDEVFLMDPWWNPAVERQAQDRIHRIGQYKPIRIIRFIIENSIEERILKLQEKKELVFEGTVGGSSEALAKLTEADLRFLFVT</sequence>
<dbReference type="GO" id="GO:0006289">
    <property type="term" value="P:nucleotide-excision repair"/>
    <property type="evidence" value="ECO:0007669"/>
    <property type="project" value="TreeGrafter"/>
</dbReference>
<reference evidence="6" key="1">
    <citation type="submission" date="2020-06" db="EMBL/GenBank/DDBJ databases">
        <authorList>
            <person name="Li T."/>
            <person name="Hu X."/>
            <person name="Zhang T."/>
            <person name="Song X."/>
            <person name="Zhang H."/>
            <person name="Dai N."/>
            <person name="Sheng W."/>
            <person name="Hou X."/>
            <person name="Wei L."/>
        </authorList>
    </citation>
    <scope>NUCLEOTIDE SEQUENCE</scope>
    <source>
        <strain evidence="6">KEN1</strain>
        <tissue evidence="6">Leaf</tissue>
    </source>
</reference>
<proteinExistence type="predicted"/>
<dbReference type="Pfam" id="PF00176">
    <property type="entry name" value="SNF2-rel_dom"/>
    <property type="match status" value="1"/>
</dbReference>
<dbReference type="CDD" id="cd18008">
    <property type="entry name" value="DEXDc_SHPRH-like"/>
    <property type="match status" value="1"/>
</dbReference>
<organism evidence="6">
    <name type="scientific">Sesamum latifolium</name>
    <dbReference type="NCBI Taxonomy" id="2727402"/>
    <lineage>
        <taxon>Eukaryota</taxon>
        <taxon>Viridiplantae</taxon>
        <taxon>Streptophyta</taxon>
        <taxon>Embryophyta</taxon>
        <taxon>Tracheophyta</taxon>
        <taxon>Spermatophyta</taxon>
        <taxon>Magnoliopsida</taxon>
        <taxon>eudicotyledons</taxon>
        <taxon>Gunneridae</taxon>
        <taxon>Pentapetalae</taxon>
        <taxon>asterids</taxon>
        <taxon>lamiids</taxon>
        <taxon>Lamiales</taxon>
        <taxon>Pedaliaceae</taxon>
        <taxon>Sesamum</taxon>
    </lineage>
</organism>
<feature type="region of interest" description="Disordered" evidence="4">
    <location>
        <begin position="1"/>
        <end position="20"/>
    </location>
</feature>
<keyword evidence="3" id="KW-0067">ATP-binding</keyword>
<keyword evidence="1" id="KW-0547">Nucleotide-binding</keyword>
<evidence type="ECO:0000313" key="6">
    <source>
        <dbReference type="EMBL" id="KAL0444034.1"/>
    </source>
</evidence>
<evidence type="ECO:0000256" key="4">
    <source>
        <dbReference type="SAM" id="MobiDB-lite"/>
    </source>
</evidence>
<feature type="compositionally biased region" description="Basic and acidic residues" evidence="4">
    <location>
        <begin position="370"/>
        <end position="381"/>
    </location>
</feature>
<protein>
    <submittedName>
        <fullName evidence="6">DNA repair protein</fullName>
    </submittedName>
</protein>
<dbReference type="PANTHER" id="PTHR45626">
    <property type="entry name" value="TRANSCRIPTION TERMINATION FACTOR 2-RELATED"/>
    <property type="match status" value="1"/>
</dbReference>
<dbReference type="InterPro" id="IPR050628">
    <property type="entry name" value="SNF2_RAD54_helicase_TF"/>
</dbReference>
<feature type="region of interest" description="Disordered" evidence="4">
    <location>
        <begin position="86"/>
        <end position="122"/>
    </location>
</feature>
<name>A0AAW2WPW1_9LAMI</name>
<dbReference type="Gene3D" id="3.40.50.10810">
    <property type="entry name" value="Tandem AAA-ATPase domain"/>
    <property type="match status" value="1"/>
</dbReference>
<keyword evidence="2" id="KW-0378">Hydrolase</keyword>
<dbReference type="InterPro" id="IPR038718">
    <property type="entry name" value="SNF2-like_sf"/>
</dbReference>
<feature type="region of interest" description="Disordered" evidence="4">
    <location>
        <begin position="365"/>
        <end position="406"/>
    </location>
</feature>
<dbReference type="GO" id="GO:0005634">
    <property type="term" value="C:nucleus"/>
    <property type="evidence" value="ECO:0007669"/>
    <property type="project" value="TreeGrafter"/>
</dbReference>
<dbReference type="PROSITE" id="PS51192">
    <property type="entry name" value="HELICASE_ATP_BIND_1"/>
    <property type="match status" value="1"/>
</dbReference>
<reference evidence="6" key="2">
    <citation type="journal article" date="2024" name="Plant">
        <title>Genomic evolution and insights into agronomic trait innovations of Sesamum species.</title>
        <authorList>
            <person name="Miao H."/>
            <person name="Wang L."/>
            <person name="Qu L."/>
            <person name="Liu H."/>
            <person name="Sun Y."/>
            <person name="Le M."/>
            <person name="Wang Q."/>
            <person name="Wei S."/>
            <person name="Zheng Y."/>
            <person name="Lin W."/>
            <person name="Duan Y."/>
            <person name="Cao H."/>
            <person name="Xiong S."/>
            <person name="Wang X."/>
            <person name="Wei L."/>
            <person name="Li C."/>
            <person name="Ma Q."/>
            <person name="Ju M."/>
            <person name="Zhao R."/>
            <person name="Li G."/>
            <person name="Mu C."/>
            <person name="Tian Q."/>
            <person name="Mei H."/>
            <person name="Zhang T."/>
            <person name="Gao T."/>
            <person name="Zhang H."/>
        </authorList>
    </citation>
    <scope>NUCLEOTIDE SEQUENCE</scope>
    <source>
        <strain evidence="6">KEN1</strain>
    </source>
</reference>
<dbReference type="SUPFAM" id="SSF52540">
    <property type="entry name" value="P-loop containing nucleoside triphosphate hydrolases"/>
    <property type="match status" value="2"/>
</dbReference>
<dbReference type="CDD" id="cd18793">
    <property type="entry name" value="SF2_C_SNF"/>
    <property type="match status" value="1"/>
</dbReference>
<dbReference type="GO" id="GO:0008094">
    <property type="term" value="F:ATP-dependent activity, acting on DNA"/>
    <property type="evidence" value="ECO:0007669"/>
    <property type="project" value="TreeGrafter"/>
</dbReference>
<feature type="compositionally biased region" description="Basic and acidic residues" evidence="4">
    <location>
        <begin position="96"/>
        <end position="106"/>
    </location>
</feature>
<feature type="compositionally biased region" description="Basic and acidic residues" evidence="4">
    <location>
        <begin position="391"/>
        <end position="404"/>
    </location>
</feature>
<comment type="caution">
    <text evidence="6">The sequence shown here is derived from an EMBL/GenBank/DDBJ whole genome shotgun (WGS) entry which is preliminary data.</text>
</comment>
<feature type="domain" description="Helicase ATP-binding" evidence="5">
    <location>
        <begin position="208"/>
        <end position="515"/>
    </location>
</feature>
<dbReference type="GO" id="GO:0016787">
    <property type="term" value="F:hydrolase activity"/>
    <property type="evidence" value="ECO:0007669"/>
    <property type="project" value="UniProtKB-KW"/>
</dbReference>
<evidence type="ECO:0000256" key="1">
    <source>
        <dbReference type="ARBA" id="ARBA00022741"/>
    </source>
</evidence>
<evidence type="ECO:0000256" key="3">
    <source>
        <dbReference type="ARBA" id="ARBA00022840"/>
    </source>
</evidence>
<dbReference type="PANTHER" id="PTHR45626:SF12">
    <property type="entry name" value="DNA REPAIR PROTEIN RAD16"/>
    <property type="match status" value="1"/>
</dbReference>
<dbReference type="Gene3D" id="3.40.50.300">
    <property type="entry name" value="P-loop containing nucleotide triphosphate hydrolases"/>
    <property type="match status" value="1"/>
</dbReference>
<evidence type="ECO:0000259" key="5">
    <source>
        <dbReference type="PROSITE" id="PS51192"/>
    </source>
</evidence>
<gene>
    <name evidence="6" type="ORF">Slati_2126100</name>
</gene>